<accession>A0AA48HPP6</accession>
<dbReference type="GO" id="GO:0006633">
    <property type="term" value="P:fatty acid biosynthetic process"/>
    <property type="evidence" value="ECO:0007669"/>
    <property type="project" value="UniProtKB-KW"/>
</dbReference>
<evidence type="ECO:0000256" key="4">
    <source>
        <dbReference type="ARBA" id="ARBA00023160"/>
    </source>
</evidence>
<evidence type="ECO:0000256" key="1">
    <source>
        <dbReference type="ARBA" id="ARBA00022516"/>
    </source>
</evidence>
<dbReference type="Pfam" id="PF04336">
    <property type="entry name" value="ACP_PD"/>
    <property type="match status" value="1"/>
</dbReference>
<dbReference type="RefSeq" id="WP_338293380.1">
    <property type="nucleotide sequence ID" value="NZ_AP027272.1"/>
</dbReference>
<proteinExistence type="predicted"/>
<keyword evidence="4" id="KW-0275">Fatty acid biosynthesis</keyword>
<dbReference type="InterPro" id="IPR007431">
    <property type="entry name" value="ACP_PD"/>
</dbReference>
<keyword evidence="2" id="KW-0378">Hydrolase</keyword>
<sequence length="195" mass="22919">MNYLAHIHLASITETSLVGNFAGDFVRGSVLSDLPEPIQQGIKIHRKVDSFTDRHDKVRLAKQGFPAKLRRTAGICLDIWFDHLLLLNNERFPPYIINTVLQDFYQQLAQTDLPDERFNRVKQSLLRDRWLAQYEQEQTCLRAFYTVEQRLGNRIVFARDSYAFLQANRASYNLLFLDFYPELIEYSCQLSKQVR</sequence>
<dbReference type="GO" id="GO:0008770">
    <property type="term" value="F:[acyl-carrier-protein] phosphodiesterase activity"/>
    <property type="evidence" value="ECO:0007669"/>
    <property type="project" value="InterPro"/>
</dbReference>
<keyword evidence="3" id="KW-0443">Lipid metabolism</keyword>
<protein>
    <submittedName>
        <fullName evidence="5">ACP phosphodiesterase</fullName>
    </submittedName>
</protein>
<evidence type="ECO:0000256" key="2">
    <source>
        <dbReference type="ARBA" id="ARBA00022801"/>
    </source>
</evidence>
<evidence type="ECO:0000256" key="3">
    <source>
        <dbReference type="ARBA" id="ARBA00023098"/>
    </source>
</evidence>
<dbReference type="Proteomes" id="UP001333710">
    <property type="component" value="Chromosome"/>
</dbReference>
<dbReference type="AlphaFoldDB" id="A0AA48HPP6"/>
<dbReference type="EMBL" id="AP027272">
    <property type="protein sequence ID" value="BDX07387.1"/>
    <property type="molecule type" value="Genomic_DNA"/>
</dbReference>
<evidence type="ECO:0000313" key="5">
    <source>
        <dbReference type="EMBL" id="BDX07387.1"/>
    </source>
</evidence>
<reference evidence="5" key="1">
    <citation type="submission" date="2023-01" db="EMBL/GenBank/DDBJ databases">
        <title>Complete genome sequence of Planctobacterium marinum strain Dej080120_11.</title>
        <authorList>
            <person name="Ueki S."/>
            <person name="Maruyama F."/>
        </authorList>
    </citation>
    <scope>NUCLEOTIDE SEQUENCE</scope>
    <source>
        <strain evidence="5">Dej080120_11</strain>
    </source>
</reference>
<dbReference type="KEGG" id="pmaw:MACH26_29080"/>
<name>A0AA48HPP6_9ALTE</name>
<keyword evidence="6" id="KW-1185">Reference proteome</keyword>
<organism evidence="5 6">
    <name type="scientific">Planctobacterium marinum</name>
    <dbReference type="NCBI Taxonomy" id="1631968"/>
    <lineage>
        <taxon>Bacteria</taxon>
        <taxon>Pseudomonadati</taxon>
        <taxon>Pseudomonadota</taxon>
        <taxon>Gammaproteobacteria</taxon>
        <taxon>Alteromonadales</taxon>
        <taxon>Alteromonadaceae</taxon>
        <taxon>Planctobacterium</taxon>
    </lineage>
</organism>
<evidence type="ECO:0000313" key="6">
    <source>
        <dbReference type="Proteomes" id="UP001333710"/>
    </source>
</evidence>
<keyword evidence="1" id="KW-0444">Lipid biosynthesis</keyword>
<dbReference type="PANTHER" id="PTHR38764:SF1">
    <property type="entry name" value="ACYL CARRIER PROTEIN PHOSPHODIESTERASE"/>
    <property type="match status" value="1"/>
</dbReference>
<dbReference type="PANTHER" id="PTHR38764">
    <property type="entry name" value="ACYL CARRIER PROTEIN PHOSPHODIESTERASE"/>
    <property type="match status" value="1"/>
</dbReference>
<keyword evidence="4" id="KW-0276">Fatty acid metabolism</keyword>
<gene>
    <name evidence="5" type="ORF">MACH26_29080</name>
</gene>